<reference evidence="2 3" key="1">
    <citation type="submission" date="2013-10" db="EMBL/GenBank/DDBJ databases">
        <title>The Genome Sequence of Acinetobacter lwoffii NIPH 512.</title>
        <authorList>
            <consortium name="The Broad Institute Genomics Platform"/>
            <consortium name="The Broad Institute Genome Sequencing Center for Infectious Disease"/>
            <person name="Cerqueira G."/>
            <person name="Feldgarden M."/>
            <person name="Courvalin P."/>
            <person name="Grillot-Courvalin C."/>
            <person name="Clermont D."/>
            <person name="Rocha E."/>
            <person name="Yoon E.-J."/>
            <person name="Nemec A."/>
            <person name="Young S.K."/>
            <person name="Zeng Q."/>
            <person name="Gargeya S."/>
            <person name="Fitzgerald M."/>
            <person name="Abouelleil A."/>
            <person name="Alvarado L."/>
            <person name="Berlin A.M."/>
            <person name="Chapman S.B."/>
            <person name="Gainer-Dewar J."/>
            <person name="Goldberg J."/>
            <person name="Gnerre S."/>
            <person name="Griggs A."/>
            <person name="Gujja S."/>
            <person name="Hansen M."/>
            <person name="Howarth C."/>
            <person name="Imamovic A."/>
            <person name="Ireland A."/>
            <person name="Larimer J."/>
            <person name="McCowan C."/>
            <person name="Murphy C."/>
            <person name="Pearson M."/>
            <person name="Poon T.W."/>
            <person name="Priest M."/>
            <person name="Roberts A."/>
            <person name="Saif S."/>
            <person name="Shea T."/>
            <person name="Sykes S."/>
            <person name="Wortman J."/>
            <person name="Nusbaum C."/>
            <person name="Birren B."/>
        </authorList>
    </citation>
    <scope>NUCLEOTIDE SEQUENCE [LARGE SCALE GENOMIC DNA]</scope>
    <source>
        <strain evidence="2 3">NIPH 512</strain>
    </source>
</reference>
<dbReference type="InterPro" id="IPR027417">
    <property type="entry name" value="P-loop_NTPase"/>
</dbReference>
<accession>A0ABP2ZCE1</accession>
<evidence type="ECO:0000313" key="2">
    <source>
        <dbReference type="EMBL" id="ESJ95135.1"/>
    </source>
</evidence>
<dbReference type="InterPro" id="IPR003593">
    <property type="entry name" value="AAA+_ATPase"/>
</dbReference>
<proteinExistence type="predicted"/>
<sequence length="312" mass="35433">MNSNKNIETLSKLRNFICHHSDFSKALTAIDECMQMSYMDNRPIGSLLLGAGGVGKSTICKLIKSRHKPYKCIEDNFEKLIVPAFYFPVPSPITIKSLAIRMLEELGCTDHKGTSEQLNYRLRILLKECKTQLIMLDEFHHIYSSSAQKNKSSENVANWIKTLADETKISICLVGLPIIQDNLFIDSQLARRFSCVLQLKPLTLNLKDQSGTLNPFLKQTSSYIAKNFNLTFDPEIYSRDLSKRIFLATSGYQAYVMQLIYQSCLSAMSNNRVVVSMGDFHTAYALKSILYKPQTKKDIFLLNSSQITEILI</sequence>
<keyword evidence="3" id="KW-1185">Reference proteome</keyword>
<feature type="domain" description="AAA+ ATPase" evidence="1">
    <location>
        <begin position="42"/>
        <end position="203"/>
    </location>
</feature>
<gene>
    <name evidence="2" type="ORF">P800_01864</name>
</gene>
<dbReference type="Proteomes" id="UP000018465">
    <property type="component" value="Unassembled WGS sequence"/>
</dbReference>
<evidence type="ECO:0000259" key="1">
    <source>
        <dbReference type="SMART" id="SM00382"/>
    </source>
</evidence>
<name>A0ABP2ZCE1_ACILW</name>
<dbReference type="SUPFAM" id="SSF52540">
    <property type="entry name" value="P-loop containing nucleoside triphosphate hydrolases"/>
    <property type="match status" value="1"/>
</dbReference>
<comment type="caution">
    <text evidence="2">The sequence shown here is derived from an EMBL/GenBank/DDBJ whole genome shotgun (WGS) entry which is preliminary data.</text>
</comment>
<dbReference type="PANTHER" id="PTHR35894:SF1">
    <property type="entry name" value="PHOSPHORIBULOKINASE _ URIDINE KINASE FAMILY"/>
    <property type="match status" value="1"/>
</dbReference>
<dbReference type="RefSeq" id="WP_004645894.1">
    <property type="nucleotide sequence ID" value="NZ_KI530561.1"/>
</dbReference>
<dbReference type="Gene3D" id="3.40.50.300">
    <property type="entry name" value="P-loop containing nucleotide triphosphate hydrolases"/>
    <property type="match status" value="1"/>
</dbReference>
<dbReference type="PANTHER" id="PTHR35894">
    <property type="entry name" value="GENERAL SECRETION PATHWAY PROTEIN A-RELATED"/>
    <property type="match status" value="1"/>
</dbReference>
<dbReference type="InterPro" id="IPR052026">
    <property type="entry name" value="ExeA_AAA_ATPase_DNA-bind"/>
</dbReference>
<organism evidence="2 3">
    <name type="scientific">Acinetobacter lwoffii NCTC 5866 = CIP 64.10 = NIPH 512</name>
    <dbReference type="NCBI Taxonomy" id="981327"/>
    <lineage>
        <taxon>Bacteria</taxon>
        <taxon>Pseudomonadati</taxon>
        <taxon>Pseudomonadota</taxon>
        <taxon>Gammaproteobacteria</taxon>
        <taxon>Moraxellales</taxon>
        <taxon>Moraxellaceae</taxon>
        <taxon>Acinetobacter</taxon>
    </lineage>
</organism>
<dbReference type="InterPro" id="IPR008868">
    <property type="entry name" value="TniB"/>
</dbReference>
<protein>
    <recommendedName>
        <fullName evidence="1">AAA+ ATPase domain-containing protein</fullName>
    </recommendedName>
</protein>
<evidence type="ECO:0000313" key="3">
    <source>
        <dbReference type="Proteomes" id="UP000018465"/>
    </source>
</evidence>
<dbReference type="SMART" id="SM00382">
    <property type="entry name" value="AAA"/>
    <property type="match status" value="1"/>
</dbReference>
<dbReference type="Pfam" id="PF05621">
    <property type="entry name" value="TniB"/>
    <property type="match status" value="1"/>
</dbReference>
<dbReference type="EMBL" id="AYHO01000003">
    <property type="protein sequence ID" value="ESJ95135.1"/>
    <property type="molecule type" value="Genomic_DNA"/>
</dbReference>